<sequence>QMFYFSIPQAPNSTTMKKVSGVLNVPTKPGAYPVIIMFRGFAPKETYESGIGTQPSAKVFAQNGFITLAADFLGYGESDNASTNGFEDRLQTYTTALTLLSSLPTLNTGLEASYSGKIKADISKIGIWGHSNGGQIALSTLAISGLPYPTVLWAPVSKSFPYSILYYTDESDDQGKALRRALANFEQDYDTEQFSPSNFYQWIKAPIEINQGAVDQEVPVWWSDDLVKTLKKDKVDVTYFTYPGADHNLQPNGWAGAIFRSLNFYQNYLFAK</sequence>
<evidence type="ECO:0000313" key="3">
    <source>
        <dbReference type="EMBL" id="OGE65060.1"/>
    </source>
</evidence>
<keyword evidence="1" id="KW-0378">Hydrolase</keyword>
<dbReference type="AlphaFoldDB" id="A0A1F5MIF2"/>
<dbReference type="SUPFAM" id="SSF53474">
    <property type="entry name" value="alpha/beta-Hydrolases"/>
    <property type="match status" value="1"/>
</dbReference>
<name>A0A1F5MIF2_9BACT</name>
<evidence type="ECO:0000259" key="2">
    <source>
        <dbReference type="Pfam" id="PF00326"/>
    </source>
</evidence>
<dbReference type="InterPro" id="IPR029058">
    <property type="entry name" value="AB_hydrolase_fold"/>
</dbReference>
<reference evidence="3 4" key="1">
    <citation type="journal article" date="2016" name="Nat. Commun.">
        <title>Thousands of microbial genomes shed light on interconnected biogeochemical processes in an aquifer system.</title>
        <authorList>
            <person name="Anantharaman K."/>
            <person name="Brown C.T."/>
            <person name="Hug L.A."/>
            <person name="Sharon I."/>
            <person name="Castelle C.J."/>
            <person name="Probst A.J."/>
            <person name="Thomas B.C."/>
            <person name="Singh A."/>
            <person name="Wilkins M.J."/>
            <person name="Karaoz U."/>
            <person name="Brodie E.L."/>
            <person name="Williams K.H."/>
            <person name="Hubbard S.S."/>
            <person name="Banfield J.F."/>
        </authorList>
    </citation>
    <scope>NUCLEOTIDE SEQUENCE [LARGE SCALE GENOMIC DNA]</scope>
</reference>
<gene>
    <name evidence="3" type="ORF">A3I48_02765</name>
</gene>
<dbReference type="InterPro" id="IPR050261">
    <property type="entry name" value="FrsA_esterase"/>
</dbReference>
<dbReference type="PANTHER" id="PTHR22946:SF9">
    <property type="entry name" value="POLYKETIDE TRANSFERASE AF380"/>
    <property type="match status" value="1"/>
</dbReference>
<dbReference type="Pfam" id="PF00326">
    <property type="entry name" value="Peptidase_S9"/>
    <property type="match status" value="1"/>
</dbReference>
<dbReference type="PANTHER" id="PTHR22946">
    <property type="entry name" value="DIENELACTONE HYDROLASE DOMAIN-CONTAINING PROTEIN-RELATED"/>
    <property type="match status" value="1"/>
</dbReference>
<evidence type="ECO:0000256" key="1">
    <source>
        <dbReference type="ARBA" id="ARBA00022801"/>
    </source>
</evidence>
<proteinExistence type="predicted"/>
<comment type="caution">
    <text evidence="3">The sequence shown here is derived from an EMBL/GenBank/DDBJ whole genome shotgun (WGS) entry which is preliminary data.</text>
</comment>
<accession>A0A1F5MIF2</accession>
<dbReference type="InterPro" id="IPR001375">
    <property type="entry name" value="Peptidase_S9_cat"/>
</dbReference>
<dbReference type="Gene3D" id="3.40.50.1820">
    <property type="entry name" value="alpha/beta hydrolase"/>
    <property type="match status" value="1"/>
</dbReference>
<feature type="domain" description="Peptidase S9 prolyl oligopeptidase catalytic" evidence="2">
    <location>
        <begin position="109"/>
        <end position="268"/>
    </location>
</feature>
<dbReference type="GO" id="GO:0006508">
    <property type="term" value="P:proteolysis"/>
    <property type="evidence" value="ECO:0007669"/>
    <property type="project" value="InterPro"/>
</dbReference>
<evidence type="ECO:0000313" key="4">
    <source>
        <dbReference type="Proteomes" id="UP000178859"/>
    </source>
</evidence>
<feature type="non-terminal residue" evidence="3">
    <location>
        <position position="1"/>
    </location>
</feature>
<dbReference type="GO" id="GO:0008236">
    <property type="term" value="F:serine-type peptidase activity"/>
    <property type="evidence" value="ECO:0007669"/>
    <property type="project" value="InterPro"/>
</dbReference>
<organism evidence="3 4">
    <name type="scientific">Candidatus Daviesbacteria bacterium RIFCSPLOWO2_02_FULL_36_7</name>
    <dbReference type="NCBI Taxonomy" id="1797792"/>
    <lineage>
        <taxon>Bacteria</taxon>
        <taxon>Candidatus Daviesiibacteriota</taxon>
    </lineage>
</organism>
<dbReference type="Proteomes" id="UP000178859">
    <property type="component" value="Unassembled WGS sequence"/>
</dbReference>
<dbReference type="GO" id="GO:0052689">
    <property type="term" value="F:carboxylic ester hydrolase activity"/>
    <property type="evidence" value="ECO:0007669"/>
    <property type="project" value="UniProtKB-ARBA"/>
</dbReference>
<dbReference type="EMBL" id="MFDT01000004">
    <property type="protein sequence ID" value="OGE65060.1"/>
    <property type="molecule type" value="Genomic_DNA"/>
</dbReference>
<protein>
    <recommendedName>
        <fullName evidence="2">Peptidase S9 prolyl oligopeptidase catalytic domain-containing protein</fullName>
    </recommendedName>
</protein>